<dbReference type="Pfam" id="PF09830">
    <property type="entry name" value="ATP_transf"/>
    <property type="match status" value="1"/>
</dbReference>
<comment type="caution">
    <text evidence="3">The sequence shown here is derived from an EMBL/GenBank/DDBJ whole genome shotgun (WGS) entry which is preliminary data.</text>
</comment>
<dbReference type="OrthoDB" id="10267950at2759"/>
<dbReference type="GO" id="GO:0003877">
    <property type="term" value="F:ATP:ADP adenylyltransferase activity"/>
    <property type="evidence" value="ECO:0007669"/>
    <property type="project" value="InterPro"/>
</dbReference>
<organism evidence="3 4">
    <name type="scientific">Venustampulla echinocandica</name>
    <dbReference type="NCBI Taxonomy" id="2656787"/>
    <lineage>
        <taxon>Eukaryota</taxon>
        <taxon>Fungi</taxon>
        <taxon>Dikarya</taxon>
        <taxon>Ascomycota</taxon>
        <taxon>Pezizomycotina</taxon>
        <taxon>Leotiomycetes</taxon>
        <taxon>Helotiales</taxon>
        <taxon>Pleuroascaceae</taxon>
        <taxon>Venustampulla</taxon>
    </lineage>
</organism>
<dbReference type="InterPro" id="IPR036265">
    <property type="entry name" value="HIT-like_sf"/>
</dbReference>
<proteinExistence type="predicted"/>
<dbReference type="AlphaFoldDB" id="A0A370TZQ8"/>
<dbReference type="STRING" id="2656787.A0A370TZQ8"/>
<dbReference type="RefSeq" id="XP_031873661.1">
    <property type="nucleotide sequence ID" value="XM_032009607.1"/>
</dbReference>
<dbReference type="GeneID" id="43593833"/>
<dbReference type="InterPro" id="IPR043171">
    <property type="entry name" value="Ap4A_phos1/2-like"/>
</dbReference>
<evidence type="ECO:0000313" key="4">
    <source>
        <dbReference type="Proteomes" id="UP000254866"/>
    </source>
</evidence>
<keyword evidence="4" id="KW-1185">Reference proteome</keyword>
<accession>A0A370TZQ8</accession>
<feature type="domain" description="Ap4A phosphorylase 1/2 N-terminal" evidence="2">
    <location>
        <begin position="89"/>
        <end position="171"/>
    </location>
</feature>
<dbReference type="InterPro" id="IPR019200">
    <property type="entry name" value="ATP_adenylylTrfase_C"/>
</dbReference>
<reference evidence="3 4" key="1">
    <citation type="journal article" date="2018" name="IMA Fungus">
        <title>IMA Genome-F 9: Draft genome sequence of Annulohypoxylon stygium, Aspergillus mulundensis, Berkeleyomyces basicola (syn. Thielaviopsis basicola), Ceratocystis smalleyi, two Cercospora beticola strains, Coleophoma cylindrospora, Fusarium fracticaudum, Phialophora cf. hyalina, and Morchella septimelata.</title>
        <authorList>
            <person name="Wingfield B.D."/>
            <person name="Bills G.F."/>
            <person name="Dong Y."/>
            <person name="Huang W."/>
            <person name="Nel W.J."/>
            <person name="Swalarsk-Parry B.S."/>
            <person name="Vaghefi N."/>
            <person name="Wilken P.M."/>
            <person name="An Z."/>
            <person name="de Beer Z.W."/>
            <person name="De Vos L."/>
            <person name="Chen L."/>
            <person name="Duong T.A."/>
            <person name="Gao Y."/>
            <person name="Hammerbacher A."/>
            <person name="Kikkert J.R."/>
            <person name="Li Y."/>
            <person name="Li H."/>
            <person name="Li K."/>
            <person name="Li Q."/>
            <person name="Liu X."/>
            <person name="Ma X."/>
            <person name="Naidoo K."/>
            <person name="Pethybridge S.J."/>
            <person name="Sun J."/>
            <person name="Steenkamp E.T."/>
            <person name="van der Nest M.A."/>
            <person name="van Wyk S."/>
            <person name="Wingfield M.J."/>
            <person name="Xiong C."/>
            <person name="Yue Q."/>
            <person name="Zhang X."/>
        </authorList>
    </citation>
    <scope>NUCLEOTIDE SEQUENCE [LARGE SCALE GENOMIC DNA]</scope>
    <source>
        <strain evidence="3 4">BP 5553</strain>
    </source>
</reference>
<dbReference type="InterPro" id="IPR045759">
    <property type="entry name" value="Ap4A_phos1/2_N"/>
</dbReference>
<dbReference type="GO" id="GO:0005524">
    <property type="term" value="F:ATP binding"/>
    <property type="evidence" value="ECO:0007669"/>
    <property type="project" value="InterPro"/>
</dbReference>
<dbReference type="SUPFAM" id="SSF54197">
    <property type="entry name" value="HIT-like"/>
    <property type="match status" value="1"/>
</dbReference>
<dbReference type="GO" id="GO:0009117">
    <property type="term" value="P:nucleotide metabolic process"/>
    <property type="evidence" value="ECO:0007669"/>
    <property type="project" value="InterPro"/>
</dbReference>
<dbReference type="InterPro" id="IPR009163">
    <property type="entry name" value="Ap4A_phos1/2"/>
</dbReference>
<evidence type="ECO:0000259" key="1">
    <source>
        <dbReference type="Pfam" id="PF09830"/>
    </source>
</evidence>
<dbReference type="PANTHER" id="PTHR38420:SF1">
    <property type="entry name" value="PUTATIVE (AFU_ORTHOLOGUE AFUA_5G14690)-RELATED"/>
    <property type="match status" value="1"/>
</dbReference>
<dbReference type="Pfam" id="PF19327">
    <property type="entry name" value="Ap4A_phos_N"/>
    <property type="match status" value="1"/>
</dbReference>
<name>A0A370TZQ8_9HELO</name>
<feature type="domain" description="ATP adenylyltransferase C-terminal" evidence="1">
    <location>
        <begin position="196"/>
        <end position="299"/>
    </location>
</feature>
<dbReference type="Gene3D" id="3.30.428.70">
    <property type="match status" value="1"/>
</dbReference>
<sequence>MGVGIDVSDENIHGRFDKLAKIGIIKYGPSTVIPIVDRNFPLEFRIYPTSSQKPLTVNDSVASHSHLDDGEPEKLGPGSDIYRSHPDQILGIINGTHILALNIYPVFRPQYLLLTCDSYRLQDEPLDLHDIKAVWEFLNVTTETYYAMYNCAEQSGCSRKHKHMQILPKPEAINPDAEAFRFFPDVRDRQIQVPYVYFLHYFYPLRKGQPMDSEAVFATYSNLLRQYRTMLGIAEHATCAHNVLLTKEWIIVIPRRKGNYKGIMANATAMMGQPTVSSQELFKIWTDEGPVKCLGEFGISNTSL</sequence>
<dbReference type="Proteomes" id="UP000254866">
    <property type="component" value="Unassembled WGS sequence"/>
</dbReference>
<evidence type="ECO:0000259" key="2">
    <source>
        <dbReference type="Pfam" id="PF19327"/>
    </source>
</evidence>
<dbReference type="PANTHER" id="PTHR38420">
    <property type="entry name" value="AP-4-A PHOSPHORYLASE II"/>
    <property type="match status" value="1"/>
</dbReference>
<evidence type="ECO:0000313" key="3">
    <source>
        <dbReference type="EMBL" id="RDL41005.1"/>
    </source>
</evidence>
<gene>
    <name evidence="3" type="ORF">BP5553_00984</name>
</gene>
<dbReference type="EMBL" id="NPIC01000001">
    <property type="protein sequence ID" value="RDL41005.1"/>
    <property type="molecule type" value="Genomic_DNA"/>
</dbReference>
<protein>
    <submittedName>
        <fullName evidence="3">Uncharacterized protein</fullName>
    </submittedName>
</protein>